<keyword evidence="1" id="KW-0596">Phosphopantetheine</keyword>
<dbReference type="Pfam" id="PF02801">
    <property type="entry name" value="Ketoacyl-synt_C"/>
    <property type="match status" value="1"/>
</dbReference>
<dbReference type="GO" id="GO:0006633">
    <property type="term" value="P:fatty acid biosynthetic process"/>
    <property type="evidence" value="ECO:0007669"/>
    <property type="project" value="TreeGrafter"/>
</dbReference>
<dbReference type="GO" id="GO:0071770">
    <property type="term" value="P:DIM/DIP cell wall layer assembly"/>
    <property type="evidence" value="ECO:0007669"/>
    <property type="project" value="TreeGrafter"/>
</dbReference>
<dbReference type="SUPFAM" id="SSF53901">
    <property type="entry name" value="Thiolase-like"/>
    <property type="match status" value="1"/>
</dbReference>
<dbReference type="AlphaFoldDB" id="A0A8T4J2Y0"/>
<dbReference type="InterPro" id="IPR050091">
    <property type="entry name" value="PKS_NRPS_Biosynth_Enz"/>
</dbReference>
<dbReference type="InterPro" id="IPR014030">
    <property type="entry name" value="Ketoacyl_synth_N"/>
</dbReference>
<feature type="non-terminal residue" evidence="4">
    <location>
        <position position="88"/>
    </location>
</feature>
<dbReference type="GO" id="GO:0004312">
    <property type="term" value="F:fatty acid synthase activity"/>
    <property type="evidence" value="ECO:0007669"/>
    <property type="project" value="TreeGrafter"/>
</dbReference>
<dbReference type="PROSITE" id="PS52004">
    <property type="entry name" value="KS3_2"/>
    <property type="match status" value="1"/>
</dbReference>
<dbReference type="InterPro" id="IPR020841">
    <property type="entry name" value="PKS_Beta-ketoAc_synthase_dom"/>
</dbReference>
<dbReference type="GO" id="GO:0005886">
    <property type="term" value="C:plasma membrane"/>
    <property type="evidence" value="ECO:0007669"/>
    <property type="project" value="TreeGrafter"/>
</dbReference>
<dbReference type="GO" id="GO:0005737">
    <property type="term" value="C:cytoplasm"/>
    <property type="evidence" value="ECO:0007669"/>
    <property type="project" value="TreeGrafter"/>
</dbReference>
<keyword evidence="2" id="KW-0597">Phosphoprotein</keyword>
<evidence type="ECO:0000259" key="3">
    <source>
        <dbReference type="PROSITE" id="PS52004"/>
    </source>
</evidence>
<dbReference type="PANTHER" id="PTHR43775:SF37">
    <property type="entry name" value="SI:DKEY-61P9.11"/>
    <property type="match status" value="1"/>
</dbReference>
<keyword evidence="5" id="KW-1185">Reference proteome</keyword>
<feature type="domain" description="Ketosynthase family 3 (KS3)" evidence="3">
    <location>
        <begin position="1"/>
        <end position="88"/>
    </location>
</feature>
<sequence length="88" mass="9195">FQRMGALNPEGRCRAFDADAGGMVRGEGCAVAVLKRLSDAERDGDRVLAVIRSSAVNSDGRSNGLLAPNSEAQRALLARAHTRACGSP</sequence>
<dbReference type="Pfam" id="PF00109">
    <property type="entry name" value="ketoacyl-synt"/>
    <property type="match status" value="1"/>
</dbReference>
<evidence type="ECO:0000313" key="4">
    <source>
        <dbReference type="EMBL" id="MBR7678759.1"/>
    </source>
</evidence>
<organism evidence="4 5">
    <name type="scientific">Streptomyces daliensis</name>
    <dbReference type="NCBI Taxonomy" id="299421"/>
    <lineage>
        <taxon>Bacteria</taxon>
        <taxon>Bacillati</taxon>
        <taxon>Actinomycetota</taxon>
        <taxon>Actinomycetes</taxon>
        <taxon>Kitasatosporales</taxon>
        <taxon>Streptomycetaceae</taxon>
        <taxon>Streptomyces</taxon>
    </lineage>
</organism>
<evidence type="ECO:0000313" key="5">
    <source>
        <dbReference type="Proteomes" id="UP000675554"/>
    </source>
</evidence>
<protein>
    <recommendedName>
        <fullName evidence="3">Ketosynthase family 3 (KS3) domain-containing protein</fullName>
    </recommendedName>
</protein>
<comment type="caution">
    <text evidence="4">The sequence shown here is derived from an EMBL/GenBank/DDBJ whole genome shotgun (WGS) entry which is preliminary data.</text>
</comment>
<accession>A0A8T4J2Y0</accession>
<dbReference type="PANTHER" id="PTHR43775">
    <property type="entry name" value="FATTY ACID SYNTHASE"/>
    <property type="match status" value="1"/>
</dbReference>
<evidence type="ECO:0000256" key="1">
    <source>
        <dbReference type="ARBA" id="ARBA00022450"/>
    </source>
</evidence>
<gene>
    <name evidence="4" type="ORF">KDA82_38585</name>
</gene>
<proteinExistence type="predicted"/>
<name>A0A8T4J2Y0_9ACTN</name>
<dbReference type="InterPro" id="IPR014031">
    <property type="entry name" value="Ketoacyl_synth_C"/>
</dbReference>
<feature type="non-terminal residue" evidence="4">
    <location>
        <position position="1"/>
    </location>
</feature>
<dbReference type="Proteomes" id="UP000675554">
    <property type="component" value="Unassembled WGS sequence"/>
</dbReference>
<dbReference type="EMBL" id="JAGSMN010001815">
    <property type="protein sequence ID" value="MBR7678759.1"/>
    <property type="molecule type" value="Genomic_DNA"/>
</dbReference>
<evidence type="ECO:0000256" key="2">
    <source>
        <dbReference type="ARBA" id="ARBA00022553"/>
    </source>
</evidence>
<reference evidence="4" key="1">
    <citation type="submission" date="2021-04" db="EMBL/GenBank/DDBJ databases">
        <title>Sequencing of actinobacteria type strains.</title>
        <authorList>
            <person name="Nguyen G.-S."/>
            <person name="Wentzel A."/>
        </authorList>
    </citation>
    <scope>NUCLEOTIDE SEQUENCE</scope>
    <source>
        <strain evidence="4">DSM 42095</strain>
    </source>
</reference>
<dbReference type="InterPro" id="IPR016039">
    <property type="entry name" value="Thiolase-like"/>
</dbReference>
<dbReference type="Gene3D" id="3.40.47.10">
    <property type="match status" value="1"/>
</dbReference>